<organism evidence="3 4">
    <name type="scientific">Caenorhabditis tropicalis</name>
    <dbReference type="NCBI Taxonomy" id="1561998"/>
    <lineage>
        <taxon>Eukaryota</taxon>
        <taxon>Metazoa</taxon>
        <taxon>Ecdysozoa</taxon>
        <taxon>Nematoda</taxon>
        <taxon>Chromadorea</taxon>
        <taxon>Rhabditida</taxon>
        <taxon>Rhabditina</taxon>
        <taxon>Rhabditomorpha</taxon>
        <taxon>Rhabditoidea</taxon>
        <taxon>Rhabditidae</taxon>
        <taxon>Peloderinae</taxon>
        <taxon>Caenorhabditis</taxon>
    </lineage>
</organism>
<keyword evidence="1" id="KW-0175">Coiled coil</keyword>
<evidence type="ECO:0000256" key="1">
    <source>
        <dbReference type="SAM" id="Coils"/>
    </source>
</evidence>
<dbReference type="SMART" id="SM00583">
    <property type="entry name" value="SPK"/>
    <property type="match status" value="1"/>
</dbReference>
<sequence length="387" mass="45289">MKQKPFEFSETEYGELLELFIEKAREATKRGITRRLNLSELVREWKKRSRLTAKNSTIDRRLRLFRLKINTIRGIDMETRVRVLFALSVPVDEDLLREMREDAEVTLDDGRRIVSYEQYGGGLWLSCNRMDEEMEEVAVVEKAGLEHVLDSQPVNLHDSFLQEIDLESDESGYMGGYAETWNDQLYEIEDEDYKENIWKPCKQELFSDNEEGEEEVIDVVTIENEEEYVRRMAWEALRVPKKKRVEVMIRRKPPLEKHVSLLKVLQILRDLIQILNLNSLSEVLKTIEEKIDDTSSEKTTIENLLVALRSSWYTVVLNSPMSTTDQFTSVKGYLETLSSCLARLQLPHLDAFQQKLKEDIQEYTARDKMVSAANVREAMEMILHIID</sequence>
<dbReference type="STRING" id="1561998.A0A1I7TSI9"/>
<dbReference type="AlphaFoldDB" id="A0A1I7TSI9"/>
<dbReference type="PANTHER" id="PTHR23362:SF8">
    <property type="entry name" value="SPK DOMAIN-CONTAINING PROTEIN"/>
    <property type="match status" value="1"/>
</dbReference>
<dbReference type="WBParaSite" id="Csp11.Scaffold629.g11333.t1">
    <property type="protein sequence ID" value="Csp11.Scaffold629.g11333.t1"/>
    <property type="gene ID" value="Csp11.Scaffold629.g11333"/>
</dbReference>
<protein>
    <submittedName>
        <fullName evidence="4">SPK domain-containing protein</fullName>
    </submittedName>
</protein>
<name>A0A1I7TSI9_9PELO</name>
<dbReference type="Proteomes" id="UP000095282">
    <property type="component" value="Unplaced"/>
</dbReference>
<keyword evidence="3" id="KW-1185">Reference proteome</keyword>
<proteinExistence type="predicted"/>
<evidence type="ECO:0000313" key="4">
    <source>
        <dbReference type="WBParaSite" id="Csp11.Scaffold629.g11333.t1"/>
    </source>
</evidence>
<dbReference type="InterPro" id="IPR053315">
    <property type="entry name" value="Peptidase_C14A"/>
</dbReference>
<evidence type="ECO:0000313" key="3">
    <source>
        <dbReference type="Proteomes" id="UP000095282"/>
    </source>
</evidence>
<dbReference type="PANTHER" id="PTHR23362">
    <property type="entry name" value="L-PLASTIN-RELATED"/>
    <property type="match status" value="1"/>
</dbReference>
<evidence type="ECO:0000259" key="2">
    <source>
        <dbReference type="SMART" id="SM00583"/>
    </source>
</evidence>
<feature type="coiled-coil region" evidence="1">
    <location>
        <begin position="277"/>
        <end position="304"/>
    </location>
</feature>
<reference evidence="4" key="1">
    <citation type="submission" date="2016-11" db="UniProtKB">
        <authorList>
            <consortium name="WormBaseParasite"/>
        </authorList>
    </citation>
    <scope>IDENTIFICATION</scope>
</reference>
<feature type="domain" description="SPK" evidence="2">
    <location>
        <begin position="16"/>
        <end position="127"/>
    </location>
</feature>
<accession>A0A1I7TSI9</accession>
<dbReference type="Pfam" id="PF04435">
    <property type="entry name" value="SPK"/>
    <property type="match status" value="1"/>
</dbReference>
<dbReference type="InterPro" id="IPR006570">
    <property type="entry name" value="SPK_dom"/>
</dbReference>